<dbReference type="EMBL" id="GGMR01003674">
    <property type="protein sequence ID" value="MBY16293.1"/>
    <property type="molecule type" value="Transcribed_RNA"/>
</dbReference>
<dbReference type="AlphaFoldDB" id="A0A2S2NGG2"/>
<gene>
    <name evidence="1" type="ORF">g.50506</name>
</gene>
<protein>
    <submittedName>
        <fullName evidence="1">Uncharacterized protein</fullName>
    </submittedName>
</protein>
<accession>A0A2S2NGG2</accession>
<name>A0A2S2NGG2_SCHGA</name>
<sequence length="105" mass="11945">MLTNEPCSHPNSIIMNNCDENIESANAKPKLLTRIFKCFKRGSKSKDNISSNGTLISKSNEMPIDLPILDQDFSNIEHFNDNTINNSDEKQKSKRNSILKLFRCV</sequence>
<evidence type="ECO:0000313" key="1">
    <source>
        <dbReference type="EMBL" id="MBY16293.1"/>
    </source>
</evidence>
<organism evidence="1">
    <name type="scientific">Schizaphis graminum</name>
    <name type="common">Green bug aphid</name>
    <dbReference type="NCBI Taxonomy" id="13262"/>
    <lineage>
        <taxon>Eukaryota</taxon>
        <taxon>Metazoa</taxon>
        <taxon>Ecdysozoa</taxon>
        <taxon>Arthropoda</taxon>
        <taxon>Hexapoda</taxon>
        <taxon>Insecta</taxon>
        <taxon>Pterygota</taxon>
        <taxon>Neoptera</taxon>
        <taxon>Paraneoptera</taxon>
        <taxon>Hemiptera</taxon>
        <taxon>Sternorrhyncha</taxon>
        <taxon>Aphidomorpha</taxon>
        <taxon>Aphidoidea</taxon>
        <taxon>Aphididae</taxon>
        <taxon>Aphidini</taxon>
        <taxon>Schizaphis</taxon>
    </lineage>
</organism>
<reference evidence="1" key="1">
    <citation type="submission" date="2018-04" db="EMBL/GenBank/DDBJ databases">
        <title>Transcriptome of Schizaphis graminum biotype I.</title>
        <authorList>
            <person name="Scully E.D."/>
            <person name="Geib S.M."/>
            <person name="Palmer N.A."/>
            <person name="Koch K."/>
            <person name="Bradshaw J."/>
            <person name="Heng-Moss T."/>
            <person name="Sarath G."/>
        </authorList>
    </citation>
    <scope>NUCLEOTIDE SEQUENCE</scope>
</reference>
<proteinExistence type="predicted"/>